<protein>
    <submittedName>
        <fullName evidence="1">Uncharacterized protein</fullName>
    </submittedName>
</protein>
<gene>
    <name evidence="1" type="ORF">L2E82_40343</name>
</gene>
<accession>A0ACB9AQ57</accession>
<reference evidence="2" key="1">
    <citation type="journal article" date="2022" name="Mol. Ecol. Resour.">
        <title>The genomes of chicory, endive, great burdock and yacon provide insights into Asteraceae palaeo-polyploidization history and plant inulin production.</title>
        <authorList>
            <person name="Fan W."/>
            <person name="Wang S."/>
            <person name="Wang H."/>
            <person name="Wang A."/>
            <person name="Jiang F."/>
            <person name="Liu H."/>
            <person name="Zhao H."/>
            <person name="Xu D."/>
            <person name="Zhang Y."/>
        </authorList>
    </citation>
    <scope>NUCLEOTIDE SEQUENCE [LARGE SCALE GENOMIC DNA]</scope>
    <source>
        <strain evidence="2">cv. Punajuju</strain>
    </source>
</reference>
<comment type="caution">
    <text evidence="1">The sequence shown here is derived from an EMBL/GenBank/DDBJ whole genome shotgun (WGS) entry which is preliminary data.</text>
</comment>
<reference evidence="1 2" key="2">
    <citation type="journal article" date="2022" name="Mol. Ecol. Resour.">
        <title>The genomes of chicory, endive, great burdock and yacon provide insights into Asteraceae paleo-polyploidization history and plant inulin production.</title>
        <authorList>
            <person name="Fan W."/>
            <person name="Wang S."/>
            <person name="Wang H."/>
            <person name="Wang A."/>
            <person name="Jiang F."/>
            <person name="Liu H."/>
            <person name="Zhao H."/>
            <person name="Xu D."/>
            <person name="Zhang Y."/>
        </authorList>
    </citation>
    <scope>NUCLEOTIDE SEQUENCE [LARGE SCALE GENOMIC DNA]</scope>
    <source>
        <strain evidence="2">cv. Punajuju</strain>
        <tissue evidence="1">Leaves</tissue>
    </source>
</reference>
<dbReference type="EMBL" id="CM042015">
    <property type="protein sequence ID" value="KAI3710560.1"/>
    <property type="molecule type" value="Genomic_DNA"/>
</dbReference>
<evidence type="ECO:0000313" key="1">
    <source>
        <dbReference type="EMBL" id="KAI3710560.1"/>
    </source>
</evidence>
<proteinExistence type="predicted"/>
<dbReference type="Proteomes" id="UP001055811">
    <property type="component" value="Linkage Group LG07"/>
</dbReference>
<keyword evidence="2" id="KW-1185">Reference proteome</keyword>
<name>A0ACB9AQ57_CICIN</name>
<evidence type="ECO:0000313" key="2">
    <source>
        <dbReference type="Proteomes" id="UP001055811"/>
    </source>
</evidence>
<sequence length="263" mass="30021">MGGYSGDGDTNKFHSFKAFTMTMLSRNVIEFVGEFSLVKNGDTSGGSSTPNDHTRVMNIDHPRPVITCSSRYGLVAEIVNALVSVSMFLKDNTVTQRTIWADRRKRGKNAIETTKGKDETEQAKEDLEQFKATTEIKVNFKNLQKKGAEFFLVISKNNEDNTMFYEVFSHNLNLDTHDDSTNETKSVELFTHHSSTSSDEMIRLKDYVTRRKDMFVMYLLCILERPERLTRLPISTLIQGEVHGHHTNWLAATSRKTARRGRK</sequence>
<organism evidence="1 2">
    <name type="scientific">Cichorium intybus</name>
    <name type="common">Chicory</name>
    <dbReference type="NCBI Taxonomy" id="13427"/>
    <lineage>
        <taxon>Eukaryota</taxon>
        <taxon>Viridiplantae</taxon>
        <taxon>Streptophyta</taxon>
        <taxon>Embryophyta</taxon>
        <taxon>Tracheophyta</taxon>
        <taxon>Spermatophyta</taxon>
        <taxon>Magnoliopsida</taxon>
        <taxon>eudicotyledons</taxon>
        <taxon>Gunneridae</taxon>
        <taxon>Pentapetalae</taxon>
        <taxon>asterids</taxon>
        <taxon>campanulids</taxon>
        <taxon>Asterales</taxon>
        <taxon>Asteraceae</taxon>
        <taxon>Cichorioideae</taxon>
        <taxon>Cichorieae</taxon>
        <taxon>Cichoriinae</taxon>
        <taxon>Cichorium</taxon>
    </lineage>
</organism>